<gene>
    <name evidence="2" type="ORF">TWF481_011055</name>
</gene>
<keyword evidence="1" id="KW-0732">Signal</keyword>
<organism evidence="2 3">
    <name type="scientific">Arthrobotrys musiformis</name>
    <dbReference type="NCBI Taxonomy" id="47236"/>
    <lineage>
        <taxon>Eukaryota</taxon>
        <taxon>Fungi</taxon>
        <taxon>Dikarya</taxon>
        <taxon>Ascomycota</taxon>
        <taxon>Pezizomycotina</taxon>
        <taxon>Orbiliomycetes</taxon>
        <taxon>Orbiliales</taxon>
        <taxon>Orbiliaceae</taxon>
        <taxon>Arthrobotrys</taxon>
    </lineage>
</organism>
<feature type="chain" id="PRO_5044012854" description="Lysine-specific metallo-endopeptidase domain-containing protein" evidence="1">
    <location>
        <begin position="27"/>
        <end position="363"/>
    </location>
</feature>
<dbReference type="AlphaFoldDB" id="A0AAV9VXC4"/>
<evidence type="ECO:0000313" key="3">
    <source>
        <dbReference type="Proteomes" id="UP001370758"/>
    </source>
</evidence>
<dbReference type="Proteomes" id="UP001370758">
    <property type="component" value="Unassembled WGS sequence"/>
</dbReference>
<reference evidence="2 3" key="1">
    <citation type="submission" date="2023-08" db="EMBL/GenBank/DDBJ databases">
        <authorList>
            <person name="Palmer J.M."/>
        </authorList>
    </citation>
    <scope>NUCLEOTIDE SEQUENCE [LARGE SCALE GENOMIC DNA]</scope>
    <source>
        <strain evidence="2 3">TWF481</strain>
    </source>
</reference>
<protein>
    <recommendedName>
        <fullName evidence="4">Lysine-specific metallo-endopeptidase domain-containing protein</fullName>
    </recommendedName>
</protein>
<evidence type="ECO:0000313" key="2">
    <source>
        <dbReference type="EMBL" id="KAK6498464.1"/>
    </source>
</evidence>
<name>A0AAV9VXC4_9PEZI</name>
<feature type="signal peptide" evidence="1">
    <location>
        <begin position="1"/>
        <end position="26"/>
    </location>
</feature>
<accession>A0AAV9VXC4</accession>
<keyword evidence="3" id="KW-1185">Reference proteome</keyword>
<dbReference type="EMBL" id="JAVHJL010000008">
    <property type="protein sequence ID" value="KAK6498464.1"/>
    <property type="molecule type" value="Genomic_DNA"/>
</dbReference>
<evidence type="ECO:0008006" key="4">
    <source>
        <dbReference type="Google" id="ProtNLM"/>
    </source>
</evidence>
<evidence type="ECO:0000256" key="1">
    <source>
        <dbReference type="SAM" id="SignalP"/>
    </source>
</evidence>
<sequence length="363" mass="41300">MKCSVKKLAYRAILLFPLLLKPSSQAGISTCFQVVTQDLGACSPSDIQWLDIFYNDAVALLRAGLNLYDNYKYGVLNTFSQDMSMRNGLLFFGLMPQRYPGTNRPPSKNIPDDEIRWQTVRDILYRTQRFLAGDNVLNIANKPYLYCHDWWLERIPDDTLKRVEGLLSASNPNSGQVQQPPITVLQAYRDYLYENGVRNKKEVWWNRISRKYHVQSPIPDRTLGMAWDGDGNADLRPRIALVGSVFTKFAKRLVTSRGSVVDKSPMILYYSGAVSLVHEIIHLTATGRDNDDLYGYGDIISRNEFLIDRIIDGQESNDDLNEFDRLQYTADAYAWYCLSAYLSSVSEVTLDFSTSLGTNADGF</sequence>
<comment type="caution">
    <text evidence="2">The sequence shown here is derived from an EMBL/GenBank/DDBJ whole genome shotgun (WGS) entry which is preliminary data.</text>
</comment>
<proteinExistence type="predicted"/>